<dbReference type="AlphaFoldDB" id="A0A832SEQ8"/>
<dbReference type="GeneID" id="1472961"/>
<proteinExistence type="predicted"/>
<gene>
    <name evidence="1" type="ORF">HA338_04210</name>
</gene>
<protein>
    <submittedName>
        <fullName evidence="1">Uncharacterized protein</fullName>
    </submittedName>
</protein>
<evidence type="ECO:0000313" key="2">
    <source>
        <dbReference type="Proteomes" id="UP000600774"/>
    </source>
</evidence>
<comment type="caution">
    <text evidence="1">The sequence shown here is derived from an EMBL/GenBank/DDBJ whole genome shotgun (WGS) entry which is preliminary data.</text>
</comment>
<dbReference type="Proteomes" id="UP000600774">
    <property type="component" value="Unassembled WGS sequence"/>
</dbReference>
<dbReference type="OMA" id="LAGEINF"/>
<organism evidence="1 2">
    <name type="scientific">Methanosarcina acetivorans</name>
    <dbReference type="NCBI Taxonomy" id="2214"/>
    <lineage>
        <taxon>Archaea</taxon>
        <taxon>Methanobacteriati</taxon>
        <taxon>Methanobacteriota</taxon>
        <taxon>Stenosarchaea group</taxon>
        <taxon>Methanomicrobia</taxon>
        <taxon>Methanosarcinales</taxon>
        <taxon>Methanosarcinaceae</taxon>
        <taxon>Methanosarcina</taxon>
    </lineage>
</organism>
<name>A0A832SEQ8_9EURY</name>
<reference evidence="1" key="1">
    <citation type="journal article" date="2020" name="bioRxiv">
        <title>A rank-normalized archaeal taxonomy based on genome phylogeny resolves widespread incomplete and uneven classifications.</title>
        <authorList>
            <person name="Rinke C."/>
            <person name="Chuvochina M."/>
            <person name="Mussig A.J."/>
            <person name="Chaumeil P.-A."/>
            <person name="Waite D.W."/>
            <person name="Whitman W.B."/>
            <person name="Parks D.H."/>
            <person name="Hugenholtz P."/>
        </authorList>
    </citation>
    <scope>NUCLEOTIDE SEQUENCE</scope>
    <source>
        <strain evidence="1">UBA8876</strain>
    </source>
</reference>
<accession>A0A832SEQ8</accession>
<dbReference type="RefSeq" id="WP_011021100.1">
    <property type="nucleotide sequence ID" value="NZ_DUJU01000048.1"/>
</dbReference>
<sequence>MLSFQIQGILKVVLEVGGRVEMVAGRAIIAGLDSNSAKLVKRTSGVELAGEINFRGRRVPKIVKNVSAEPGRALSFFRFFSIRKLFCFFFTGLRFPN</sequence>
<evidence type="ECO:0000313" key="1">
    <source>
        <dbReference type="EMBL" id="HIH93264.1"/>
    </source>
</evidence>
<dbReference type="EMBL" id="DUJU01000048">
    <property type="protein sequence ID" value="HIH93264.1"/>
    <property type="molecule type" value="Genomic_DNA"/>
</dbReference>